<evidence type="ECO:0000256" key="2">
    <source>
        <dbReference type="ARBA" id="ARBA00022801"/>
    </source>
</evidence>
<evidence type="ECO:0000313" key="5">
    <source>
        <dbReference type="Proteomes" id="UP001520878"/>
    </source>
</evidence>
<evidence type="ECO:0000256" key="1">
    <source>
        <dbReference type="ARBA" id="ARBA00022500"/>
    </source>
</evidence>
<dbReference type="CDD" id="cd16352">
    <property type="entry name" value="CheD"/>
    <property type="match status" value="1"/>
</dbReference>
<dbReference type="Pfam" id="PF03975">
    <property type="entry name" value="CheD"/>
    <property type="match status" value="1"/>
</dbReference>
<comment type="catalytic activity">
    <reaction evidence="3">
        <text>L-glutaminyl-[protein] + H2O = L-glutamyl-[protein] + NH4(+)</text>
        <dbReference type="Rhea" id="RHEA:16441"/>
        <dbReference type="Rhea" id="RHEA-COMP:10207"/>
        <dbReference type="Rhea" id="RHEA-COMP:10208"/>
        <dbReference type="ChEBI" id="CHEBI:15377"/>
        <dbReference type="ChEBI" id="CHEBI:28938"/>
        <dbReference type="ChEBI" id="CHEBI:29973"/>
        <dbReference type="ChEBI" id="CHEBI:30011"/>
        <dbReference type="EC" id="3.5.1.44"/>
    </reaction>
</comment>
<keyword evidence="1 3" id="KW-0145">Chemotaxis</keyword>
<gene>
    <name evidence="3 4" type="primary">cheD</name>
    <name evidence="4" type="ORF">LJ739_07235</name>
</gene>
<keyword evidence="5" id="KW-1185">Reference proteome</keyword>
<keyword evidence="2 3" id="KW-0378">Hydrolase</keyword>
<dbReference type="PANTHER" id="PTHR35147">
    <property type="entry name" value="CHEMORECEPTOR GLUTAMINE DEAMIDASE CHED-RELATED"/>
    <property type="match status" value="1"/>
</dbReference>
<evidence type="ECO:0000256" key="3">
    <source>
        <dbReference type="HAMAP-Rule" id="MF_01440"/>
    </source>
</evidence>
<dbReference type="Gene3D" id="3.30.1330.200">
    <property type="match status" value="1"/>
</dbReference>
<comment type="function">
    <text evidence="3">Probably deamidates glutamine residues to glutamate on methyl-accepting chemotaxis receptors (MCPs), playing an important role in chemotaxis.</text>
</comment>
<evidence type="ECO:0000313" key="4">
    <source>
        <dbReference type="EMBL" id="MCC2616029.1"/>
    </source>
</evidence>
<dbReference type="InterPro" id="IPR011324">
    <property type="entry name" value="Cytotoxic_necrot_fac-like_cat"/>
</dbReference>
<reference evidence="4 5" key="1">
    <citation type="submission" date="2021-10" db="EMBL/GenBank/DDBJ databases">
        <title>Draft genome of Aestuariibacter halophilus JC2043.</title>
        <authorList>
            <person name="Emsley S.A."/>
            <person name="Pfannmuller K.M."/>
            <person name="Ushijima B."/>
            <person name="Saw J.H."/>
            <person name="Videau P."/>
        </authorList>
    </citation>
    <scope>NUCLEOTIDE SEQUENCE [LARGE SCALE GENOMIC DNA]</scope>
    <source>
        <strain evidence="4 5">JC2043</strain>
    </source>
</reference>
<accession>A0ABS8G8L2</accession>
<dbReference type="GO" id="GO:0050568">
    <property type="term" value="F:protein-glutamine glutaminase activity"/>
    <property type="evidence" value="ECO:0007669"/>
    <property type="project" value="UniProtKB-EC"/>
</dbReference>
<name>A0ABS8G8L2_9ALTE</name>
<comment type="similarity">
    <text evidence="3">Belongs to the CheD family.</text>
</comment>
<dbReference type="SUPFAM" id="SSF64438">
    <property type="entry name" value="CNF1/YfiH-like putative cysteine hydrolases"/>
    <property type="match status" value="1"/>
</dbReference>
<organism evidence="4 5">
    <name type="scientific">Fluctibacter halophilus</name>
    <dbReference type="NCBI Taxonomy" id="226011"/>
    <lineage>
        <taxon>Bacteria</taxon>
        <taxon>Pseudomonadati</taxon>
        <taxon>Pseudomonadota</taxon>
        <taxon>Gammaproteobacteria</taxon>
        <taxon>Alteromonadales</taxon>
        <taxon>Alteromonadaceae</taxon>
        <taxon>Fluctibacter</taxon>
    </lineage>
</organism>
<dbReference type="Proteomes" id="UP001520878">
    <property type="component" value="Unassembled WGS sequence"/>
</dbReference>
<protein>
    <recommendedName>
        <fullName evidence="3">Probable chemoreceptor glutamine deamidase CheD</fullName>
        <ecNumber evidence="3">3.5.1.44</ecNumber>
    </recommendedName>
</protein>
<dbReference type="InterPro" id="IPR005659">
    <property type="entry name" value="Chemorcpt_Glu_NH3ase_CheD"/>
</dbReference>
<dbReference type="EMBL" id="JAJEWP010000001">
    <property type="protein sequence ID" value="MCC2616029.1"/>
    <property type="molecule type" value="Genomic_DNA"/>
</dbReference>
<dbReference type="InterPro" id="IPR038592">
    <property type="entry name" value="CheD-like_sf"/>
</dbReference>
<dbReference type="PANTHER" id="PTHR35147:SF2">
    <property type="entry name" value="CHEMORECEPTOR GLUTAMINE DEAMIDASE CHED-RELATED"/>
    <property type="match status" value="1"/>
</dbReference>
<proteinExistence type="inferred from homology"/>
<sequence>MGVNECLPQFVHINRFWDRHGHYVSAKILPGEYYVTRNDECISTVLGSCISVCVYDLKAGVGGMNHFMLPGGKGADLQSESFRYGDVAMERMLNDMYKVGAKRENLKFKAFGGAQVIRIMTDIGKSNIAFLHKFLTLEGFRLISSDLGDKYPRKVKFFPQTGQVLMKKLEHMHNDTITQREVSYRAKLATPVVKPGDVELFD</sequence>
<dbReference type="NCBIfam" id="NF010013">
    <property type="entry name" value="PRK13487.1"/>
    <property type="match status" value="1"/>
</dbReference>
<comment type="caution">
    <text evidence="4">The sequence shown here is derived from an EMBL/GenBank/DDBJ whole genome shotgun (WGS) entry which is preliminary data.</text>
</comment>
<dbReference type="EC" id="3.5.1.44" evidence="3"/>
<dbReference type="HAMAP" id="MF_01440">
    <property type="entry name" value="CheD"/>
    <property type="match status" value="1"/>
</dbReference>